<keyword evidence="4" id="KW-0328">Glycosyltransferase</keyword>
<feature type="transmembrane region" description="Helical" evidence="2">
    <location>
        <begin position="253"/>
        <end position="271"/>
    </location>
</feature>
<dbReference type="EC" id="2.4.-.-" evidence="4"/>
<dbReference type="Proteomes" id="UP001597273">
    <property type="component" value="Unassembled WGS sequence"/>
</dbReference>
<accession>A0ABW4QEH9</accession>
<proteinExistence type="inferred from homology"/>
<evidence type="ECO:0000259" key="3">
    <source>
        <dbReference type="Pfam" id="PF00535"/>
    </source>
</evidence>
<keyword evidence="2" id="KW-1133">Transmembrane helix</keyword>
<dbReference type="Gene3D" id="3.90.550.10">
    <property type="entry name" value="Spore Coat Polysaccharide Biosynthesis Protein SpsA, Chain A"/>
    <property type="match status" value="1"/>
</dbReference>
<dbReference type="GO" id="GO:0016757">
    <property type="term" value="F:glycosyltransferase activity"/>
    <property type="evidence" value="ECO:0007669"/>
    <property type="project" value="UniProtKB-KW"/>
</dbReference>
<keyword evidence="2" id="KW-0812">Transmembrane</keyword>
<dbReference type="InterPro" id="IPR001173">
    <property type="entry name" value="Glyco_trans_2-like"/>
</dbReference>
<dbReference type="Pfam" id="PF00535">
    <property type="entry name" value="Glycos_transf_2"/>
    <property type="match status" value="1"/>
</dbReference>
<evidence type="ECO:0000313" key="4">
    <source>
        <dbReference type="EMBL" id="MFD1861974.1"/>
    </source>
</evidence>
<evidence type="ECO:0000313" key="5">
    <source>
        <dbReference type="Proteomes" id="UP001597273"/>
    </source>
</evidence>
<evidence type="ECO:0000256" key="2">
    <source>
        <dbReference type="SAM" id="Phobius"/>
    </source>
</evidence>
<keyword evidence="2" id="KW-0472">Membrane</keyword>
<feature type="domain" description="Glycosyltransferase 2-like" evidence="3">
    <location>
        <begin position="5"/>
        <end position="125"/>
    </location>
</feature>
<sequence>MFDISILVPVFNEEKFLENFFDSLLKQSTEEYLIEIIFIDGNSQDLTMEKLKKIKEKINSKKDLWEIKILTNKKKLIASSLNLGLKESSGTYILRLDVHSELSNSYIIDVITLLKENSSNYCNVGGKTIAKGYDQNSRIFAKALSSKWVLGGAQFRYSNKLVEVDTLFPGAWLREDLNAVKGWNEEWVVNEDTELNSRLKNVTKKNILMNPQITINYFPRNKYNDLIVQYFRYGYWRMKTANAHKNSIRMSHLLPLGTLFYLFLIIVIGLIDFKLLLLFLMTTIIVYSFYLFILSIAIYKNLKETFKGILSIVAIQLPWIAGSLRGYLDFGFPIKGYYFLIEKMIRNLKGI</sequence>
<name>A0ABW4QEH9_9BACL</name>
<gene>
    <name evidence="4" type="ORF">ACFSDB_03490</name>
</gene>
<keyword evidence="4" id="KW-0808">Transferase</keyword>
<dbReference type="RefSeq" id="WP_204890971.1">
    <property type="nucleotide sequence ID" value="NZ_JBHUFW010000004.1"/>
</dbReference>
<organism evidence="4 5">
    <name type="scientific">Planococcus chinensis</name>
    <dbReference type="NCBI Taxonomy" id="272917"/>
    <lineage>
        <taxon>Bacteria</taxon>
        <taxon>Bacillati</taxon>
        <taxon>Bacillota</taxon>
        <taxon>Bacilli</taxon>
        <taxon>Bacillales</taxon>
        <taxon>Caryophanaceae</taxon>
        <taxon>Planococcus</taxon>
    </lineage>
</organism>
<dbReference type="PANTHER" id="PTHR22916">
    <property type="entry name" value="GLYCOSYLTRANSFERASE"/>
    <property type="match status" value="1"/>
</dbReference>
<dbReference type="InterPro" id="IPR029044">
    <property type="entry name" value="Nucleotide-diphossugar_trans"/>
</dbReference>
<dbReference type="EMBL" id="JBHUFW010000004">
    <property type="protein sequence ID" value="MFD1861974.1"/>
    <property type="molecule type" value="Genomic_DNA"/>
</dbReference>
<dbReference type="SUPFAM" id="SSF53448">
    <property type="entry name" value="Nucleotide-diphospho-sugar transferases"/>
    <property type="match status" value="1"/>
</dbReference>
<comment type="caution">
    <text evidence="4">The sequence shown here is derived from an EMBL/GenBank/DDBJ whole genome shotgun (WGS) entry which is preliminary data.</text>
</comment>
<comment type="similarity">
    <text evidence="1">Belongs to the glycosyltransferase 2 family.</text>
</comment>
<keyword evidence="5" id="KW-1185">Reference proteome</keyword>
<evidence type="ECO:0000256" key="1">
    <source>
        <dbReference type="ARBA" id="ARBA00006739"/>
    </source>
</evidence>
<feature type="transmembrane region" description="Helical" evidence="2">
    <location>
        <begin position="277"/>
        <end position="299"/>
    </location>
</feature>
<protein>
    <submittedName>
        <fullName evidence="4">Glycosyltransferase</fullName>
        <ecNumber evidence="4">2.4.-.-</ecNumber>
    </submittedName>
</protein>
<reference evidence="5" key="1">
    <citation type="journal article" date="2019" name="Int. J. Syst. Evol. Microbiol.">
        <title>The Global Catalogue of Microorganisms (GCM) 10K type strain sequencing project: providing services to taxonomists for standard genome sequencing and annotation.</title>
        <authorList>
            <consortium name="The Broad Institute Genomics Platform"/>
            <consortium name="The Broad Institute Genome Sequencing Center for Infectious Disease"/>
            <person name="Wu L."/>
            <person name="Ma J."/>
        </authorList>
    </citation>
    <scope>NUCLEOTIDE SEQUENCE [LARGE SCALE GENOMIC DNA]</scope>
    <source>
        <strain evidence="5">CGMCC 1.15475</strain>
    </source>
</reference>
<dbReference type="PANTHER" id="PTHR22916:SF71">
    <property type="entry name" value="GLYCOSYL TRANSFERASE"/>
    <property type="match status" value="1"/>
</dbReference>